<dbReference type="SUPFAM" id="SSF53474">
    <property type="entry name" value="alpha/beta-Hydrolases"/>
    <property type="match status" value="1"/>
</dbReference>
<reference evidence="3" key="1">
    <citation type="submission" date="2023-10" db="EMBL/GenBank/DDBJ databases">
        <title>Genome analysis and identification of Salinococcus sp. Bachu38 nov., a PGPR from the rhizosphere of Tamarix.</title>
        <authorList>
            <person name="Liang Z."/>
            <person name="Zhang X."/>
            <person name="Jia J."/>
            <person name="Chen X."/>
            <person name="Wang Y."/>
            <person name="Wang Q."/>
            <person name="Wang R."/>
        </authorList>
    </citation>
    <scope>NUCLEOTIDE SEQUENCE [LARGE SCALE GENOMIC DNA]</scope>
    <source>
        <strain evidence="3">Bachu38</strain>
    </source>
</reference>
<dbReference type="EMBL" id="CP138333">
    <property type="protein sequence ID" value="WZX28954.1"/>
    <property type="molecule type" value="Genomic_DNA"/>
</dbReference>
<dbReference type="Pfam" id="PF00561">
    <property type="entry name" value="Abhydrolase_1"/>
    <property type="match status" value="1"/>
</dbReference>
<dbReference type="PANTHER" id="PTHR43722:SF1">
    <property type="entry name" value="PROLINE IMINOPEPTIDASE"/>
    <property type="match status" value="1"/>
</dbReference>
<dbReference type="Proteomes" id="UP001455384">
    <property type="component" value="Chromosome"/>
</dbReference>
<evidence type="ECO:0000259" key="1">
    <source>
        <dbReference type="Pfam" id="PF00561"/>
    </source>
</evidence>
<organism evidence="2 3">
    <name type="scientific">Salinicoccus bachuensis</name>
    <dbReference type="NCBI Taxonomy" id="3136731"/>
    <lineage>
        <taxon>Bacteria</taxon>
        <taxon>Bacillati</taxon>
        <taxon>Bacillota</taxon>
        <taxon>Bacilli</taxon>
        <taxon>Bacillales</taxon>
        <taxon>Staphylococcaceae</taxon>
        <taxon>Salinicoccus</taxon>
    </lineage>
</organism>
<dbReference type="RefSeq" id="WP_342387528.1">
    <property type="nucleotide sequence ID" value="NZ_CP138333.2"/>
</dbReference>
<dbReference type="Gene3D" id="3.40.50.1820">
    <property type="entry name" value="alpha/beta hydrolase"/>
    <property type="match status" value="1"/>
</dbReference>
<dbReference type="Gene3D" id="6.10.140.700">
    <property type="match status" value="1"/>
</dbReference>
<gene>
    <name evidence="2" type="ORF">RQP18_09835</name>
</gene>
<proteinExistence type="predicted"/>
<name>A0ABZ3CFV9_9STAP</name>
<sequence>MFEREVLETERGAFEVFKKGNGKPLAFTHLYSEFNTLGNTMSQMLAEHYTVHIINLRGAGRSDGATEEYTYSMDDAIHDMEAIRRALKIDSWTFSGHSTGGFLALKYAVMYPESLDKIIAGGLCASYAYMKHPDSIYYPENPNNPRMKEIFSDLRNPDTSREERIKLSKEWLMMSLYKEESYYKVIDKKESGRTLMDKLDYFTSELKDYDVREQLKSTPVKAFIYCGWYDAQCPHIFSEEAAELMPNASLTTFEYSNHNPDVEEEEKFEAFLKSTVKPSGKEI</sequence>
<evidence type="ECO:0000313" key="3">
    <source>
        <dbReference type="Proteomes" id="UP001455384"/>
    </source>
</evidence>
<dbReference type="InterPro" id="IPR029058">
    <property type="entry name" value="AB_hydrolase_fold"/>
</dbReference>
<accession>A0ABZ3CFV9</accession>
<keyword evidence="3" id="KW-1185">Reference proteome</keyword>
<dbReference type="InterPro" id="IPR000073">
    <property type="entry name" value="AB_hydrolase_1"/>
</dbReference>
<dbReference type="GO" id="GO:0016787">
    <property type="term" value="F:hydrolase activity"/>
    <property type="evidence" value="ECO:0007669"/>
    <property type="project" value="UniProtKB-KW"/>
</dbReference>
<dbReference type="InterPro" id="IPR005944">
    <property type="entry name" value="Pro_iminopeptidase"/>
</dbReference>
<dbReference type="PANTHER" id="PTHR43722">
    <property type="entry name" value="PROLINE IMINOPEPTIDASE"/>
    <property type="match status" value="1"/>
</dbReference>
<evidence type="ECO:0000313" key="2">
    <source>
        <dbReference type="EMBL" id="WZX28954.1"/>
    </source>
</evidence>
<feature type="domain" description="AB hydrolase-1" evidence="1">
    <location>
        <begin position="45"/>
        <end position="122"/>
    </location>
</feature>
<protein>
    <submittedName>
        <fullName evidence="2">Alpha/beta fold hydrolase</fullName>
    </submittedName>
</protein>
<keyword evidence="2" id="KW-0378">Hydrolase</keyword>